<evidence type="ECO:0000313" key="1">
    <source>
        <dbReference type="EMBL" id="KAK2645755.1"/>
    </source>
</evidence>
<comment type="caution">
    <text evidence="1">The sequence shown here is derived from an EMBL/GenBank/DDBJ whole genome shotgun (WGS) entry which is preliminary data.</text>
</comment>
<sequence>MRRQQPLHIVFDIARSVQMSSDGDMAYEPQVGEDEGIDGLRESIFGLHCRNMMNVDHILNYPSENDIVMESSTDEEIIQRVMNTPTEDQDPDDINVLPSVSSKELAGAFSILLSIFDG</sequence>
<reference evidence="1" key="1">
    <citation type="journal article" date="2023" name="Plant J.">
        <title>Genome sequences and population genomics provide insights into the demographic history, inbreeding, and mutation load of two 'living fossil' tree species of Dipteronia.</title>
        <authorList>
            <person name="Feng Y."/>
            <person name="Comes H.P."/>
            <person name="Chen J."/>
            <person name="Zhu S."/>
            <person name="Lu R."/>
            <person name="Zhang X."/>
            <person name="Li P."/>
            <person name="Qiu J."/>
            <person name="Olsen K.M."/>
            <person name="Qiu Y."/>
        </authorList>
    </citation>
    <scope>NUCLEOTIDE SEQUENCE</scope>
    <source>
        <strain evidence="1">KIB01</strain>
    </source>
</reference>
<name>A0AAD9U0P5_9ROSI</name>
<evidence type="ECO:0000313" key="2">
    <source>
        <dbReference type="Proteomes" id="UP001280121"/>
    </source>
</evidence>
<organism evidence="1 2">
    <name type="scientific">Dipteronia dyeriana</name>
    <dbReference type="NCBI Taxonomy" id="168575"/>
    <lineage>
        <taxon>Eukaryota</taxon>
        <taxon>Viridiplantae</taxon>
        <taxon>Streptophyta</taxon>
        <taxon>Embryophyta</taxon>
        <taxon>Tracheophyta</taxon>
        <taxon>Spermatophyta</taxon>
        <taxon>Magnoliopsida</taxon>
        <taxon>eudicotyledons</taxon>
        <taxon>Gunneridae</taxon>
        <taxon>Pentapetalae</taxon>
        <taxon>rosids</taxon>
        <taxon>malvids</taxon>
        <taxon>Sapindales</taxon>
        <taxon>Sapindaceae</taxon>
        <taxon>Hippocastanoideae</taxon>
        <taxon>Acereae</taxon>
        <taxon>Dipteronia</taxon>
    </lineage>
</organism>
<accession>A0AAD9U0P5</accession>
<keyword evidence="2" id="KW-1185">Reference proteome</keyword>
<dbReference type="Proteomes" id="UP001280121">
    <property type="component" value="Unassembled WGS sequence"/>
</dbReference>
<dbReference type="EMBL" id="JANJYI010000006">
    <property type="protein sequence ID" value="KAK2645755.1"/>
    <property type="molecule type" value="Genomic_DNA"/>
</dbReference>
<protein>
    <submittedName>
        <fullName evidence="1">Uncharacterized protein</fullName>
    </submittedName>
</protein>
<dbReference type="AlphaFoldDB" id="A0AAD9U0P5"/>
<gene>
    <name evidence="1" type="ORF">Ddye_020950</name>
</gene>
<proteinExistence type="predicted"/>